<dbReference type="PANTHER" id="PTHR34821">
    <property type="entry name" value="INNER MEMBRANE PROTEIN YDCZ"/>
    <property type="match status" value="1"/>
</dbReference>
<evidence type="ECO:0000313" key="3">
    <source>
        <dbReference type="Proteomes" id="UP000622687"/>
    </source>
</evidence>
<feature type="transmembrane region" description="Helical" evidence="1">
    <location>
        <begin position="98"/>
        <end position="120"/>
    </location>
</feature>
<name>A0A934M4U0_9CLOT</name>
<accession>A0A934M4U0</accession>
<dbReference type="EMBL" id="JAEEGB010000002">
    <property type="protein sequence ID" value="MBI6871306.1"/>
    <property type="molecule type" value="Genomic_DNA"/>
</dbReference>
<keyword evidence="3" id="KW-1185">Reference proteome</keyword>
<organism evidence="2 3">
    <name type="scientific">Clostridium aciditolerans</name>
    <dbReference type="NCBI Taxonomy" id="339861"/>
    <lineage>
        <taxon>Bacteria</taxon>
        <taxon>Bacillati</taxon>
        <taxon>Bacillota</taxon>
        <taxon>Clostridia</taxon>
        <taxon>Eubacteriales</taxon>
        <taxon>Clostridiaceae</taxon>
        <taxon>Clostridium</taxon>
    </lineage>
</organism>
<feature type="transmembrane region" description="Helical" evidence="1">
    <location>
        <begin position="35"/>
        <end position="58"/>
    </location>
</feature>
<keyword evidence="1" id="KW-0472">Membrane</keyword>
<reference evidence="2" key="1">
    <citation type="submission" date="2020-12" db="EMBL/GenBank/DDBJ databases">
        <title>Clostridium thailandense sp. nov., a novel acetogenic bacterium isolated from peat land soil in Thailand.</title>
        <authorList>
            <person name="Chaikitkaew S."/>
            <person name="Birkeland N.K."/>
        </authorList>
    </citation>
    <scope>NUCLEOTIDE SEQUENCE</scope>
    <source>
        <strain evidence="2">DSM 17425</strain>
    </source>
</reference>
<feature type="transmembrane region" description="Helical" evidence="1">
    <location>
        <begin position="127"/>
        <end position="144"/>
    </location>
</feature>
<feature type="transmembrane region" description="Helical" evidence="1">
    <location>
        <begin position="5"/>
        <end position="23"/>
    </location>
</feature>
<evidence type="ECO:0000256" key="1">
    <source>
        <dbReference type="SAM" id="Phobius"/>
    </source>
</evidence>
<dbReference type="AlphaFoldDB" id="A0A934M4U0"/>
<dbReference type="PANTHER" id="PTHR34821:SF2">
    <property type="entry name" value="INNER MEMBRANE PROTEIN YDCZ"/>
    <property type="match status" value="1"/>
</dbReference>
<dbReference type="Proteomes" id="UP000622687">
    <property type="component" value="Unassembled WGS sequence"/>
</dbReference>
<keyword evidence="1" id="KW-0812">Transmembrane</keyword>
<evidence type="ECO:0000313" key="2">
    <source>
        <dbReference type="EMBL" id="MBI6871306.1"/>
    </source>
</evidence>
<proteinExistence type="predicted"/>
<dbReference type="RefSeq" id="WP_211140771.1">
    <property type="nucleotide sequence ID" value="NZ_JAEEGB010000002.1"/>
</dbReference>
<comment type="caution">
    <text evidence="2">The sequence shown here is derived from an EMBL/GenBank/DDBJ whole genome shotgun (WGS) entry which is preliminary data.</text>
</comment>
<protein>
    <submittedName>
        <fullName evidence="2">DMT family transporter</fullName>
    </submittedName>
</protein>
<gene>
    <name evidence="2" type="ORF">I6U51_01125</name>
</gene>
<feature type="transmembrane region" description="Helical" evidence="1">
    <location>
        <begin position="70"/>
        <end position="92"/>
    </location>
</feature>
<dbReference type="GO" id="GO:0005886">
    <property type="term" value="C:plasma membrane"/>
    <property type="evidence" value="ECO:0007669"/>
    <property type="project" value="TreeGrafter"/>
</dbReference>
<keyword evidence="1" id="KW-1133">Transmembrane helix</keyword>
<dbReference type="Pfam" id="PF04657">
    <property type="entry name" value="DMT_YdcZ"/>
    <property type="match status" value="1"/>
</dbReference>
<dbReference type="InterPro" id="IPR006750">
    <property type="entry name" value="YdcZ"/>
</dbReference>
<sequence length="145" mass="15364">MEKTYGIIMAIIVGICLGTQPAINAVLGKAITPKIAAFHSVLTSTIIMLTIILVSGNFKEYANIKNVSPLYWIGGAFGIVIVFLSIKVVPILGAASALSIFVSLHVITGAVLSHFGLFGVTKSPIDFVRLFGIILILIGVKIVVR</sequence>